<keyword evidence="4" id="KW-1185">Reference proteome</keyword>
<feature type="transmembrane region" description="Helical" evidence="1">
    <location>
        <begin position="56"/>
        <end position="73"/>
    </location>
</feature>
<dbReference type="InterPro" id="IPR017850">
    <property type="entry name" value="Alkaline_phosphatase_core_sf"/>
</dbReference>
<evidence type="ECO:0000259" key="2">
    <source>
        <dbReference type="Pfam" id="PF00884"/>
    </source>
</evidence>
<keyword evidence="1" id="KW-0812">Transmembrane</keyword>
<keyword evidence="1" id="KW-1133">Transmembrane helix</keyword>
<evidence type="ECO:0000313" key="3">
    <source>
        <dbReference type="EMBL" id="PJZ84702.1"/>
    </source>
</evidence>
<feature type="transmembrane region" description="Helical" evidence="1">
    <location>
        <begin position="103"/>
        <end position="122"/>
    </location>
</feature>
<comment type="caution">
    <text evidence="3">The sequence shown here is derived from an EMBL/GenBank/DDBJ whole genome shotgun (WGS) entry which is preliminary data.</text>
</comment>
<reference evidence="3 4" key="1">
    <citation type="submission" date="2017-07" db="EMBL/GenBank/DDBJ databases">
        <title>Leptospira spp. isolated from tropical soils.</title>
        <authorList>
            <person name="Thibeaux R."/>
            <person name="Iraola G."/>
            <person name="Ferres I."/>
            <person name="Bierque E."/>
            <person name="Girault D."/>
            <person name="Soupe-Gilbert M.-E."/>
            <person name="Picardeau M."/>
            <person name="Goarant C."/>
        </authorList>
    </citation>
    <scope>NUCLEOTIDE SEQUENCE [LARGE SCALE GENOMIC DNA]</scope>
    <source>
        <strain evidence="3 4">FH2-B-A1</strain>
    </source>
</reference>
<dbReference type="Pfam" id="PF00884">
    <property type="entry name" value="Sulfatase"/>
    <property type="match status" value="1"/>
</dbReference>
<dbReference type="AlphaFoldDB" id="A0A2N0AK62"/>
<dbReference type="InterPro" id="IPR000917">
    <property type="entry name" value="Sulfatase_N"/>
</dbReference>
<accession>A0A2N0AK62</accession>
<keyword evidence="1" id="KW-0472">Membrane</keyword>
<dbReference type="EMBL" id="NPDX01000002">
    <property type="protein sequence ID" value="PJZ84702.1"/>
    <property type="molecule type" value="Genomic_DNA"/>
</dbReference>
<dbReference type="Proteomes" id="UP000232145">
    <property type="component" value="Unassembled WGS sequence"/>
</dbReference>
<dbReference type="RefSeq" id="WP_100744750.1">
    <property type="nucleotide sequence ID" value="NZ_NPDW01000002.1"/>
</dbReference>
<name>A0A2N0AK62_9LEPT</name>
<feature type="transmembrane region" description="Helical" evidence="1">
    <location>
        <begin position="129"/>
        <end position="145"/>
    </location>
</feature>
<evidence type="ECO:0000256" key="1">
    <source>
        <dbReference type="SAM" id="Phobius"/>
    </source>
</evidence>
<sequence>MTFLYLFLYFLQGPILFSLGVWIYFHGLLLSTLTIITIMLDFYFNHNHTFHNLTNTSIRLFLWILFLIVLGYQEVYQTEVTFEIVFYFLSHISLLYADIFNFLYQWQLWQWFAFAIGFYFLFCHNHKRLKIILIVGLLFVVGLRYDSESKKNLIQTNENIFNPHTKIQNYLESIPGRPNLVLVLLEGVGRKHLLKTNSKYINFSVLQNSHFWIPMPHTSKSIFTWLTGEPQLTTTRITVNDSALHLNLPKQLQNSYGYQTFMIYTQSIYFEGMDLFFPKIFQSVWDKSYLEQRYGKLYPSFSWGMDDKVVLPALKQIVGSEKNPLFVLIGLSQTHSPYFVSKEDSRGQWNSPILRYQTSLDEEICVFDAIISFWKENSSRETVLILSADHGESFGEEGAHAHNYSLYNQETDVPFLLYFIKSGKVYVPNVGSSVDFKTTILKLLETHEGKTNIISENHFFQPNYQPNLFLKTWNSEIQKSWIFKVKKYIYHSDRDHLLQMDWSEKQRVIVTDPKLKRNIIEQMYSGMR</sequence>
<gene>
    <name evidence="3" type="ORF">CH364_11630</name>
</gene>
<dbReference type="OrthoDB" id="9803751at2"/>
<feature type="domain" description="Sulfatase N-terminal" evidence="2">
    <location>
        <begin position="178"/>
        <end position="444"/>
    </location>
</feature>
<proteinExistence type="predicted"/>
<dbReference type="Gene3D" id="3.40.720.10">
    <property type="entry name" value="Alkaline Phosphatase, subunit A"/>
    <property type="match status" value="1"/>
</dbReference>
<organism evidence="3 4">
    <name type="scientific">Leptospira harrisiae</name>
    <dbReference type="NCBI Taxonomy" id="2023189"/>
    <lineage>
        <taxon>Bacteria</taxon>
        <taxon>Pseudomonadati</taxon>
        <taxon>Spirochaetota</taxon>
        <taxon>Spirochaetia</taxon>
        <taxon>Leptospirales</taxon>
        <taxon>Leptospiraceae</taxon>
        <taxon>Leptospira</taxon>
    </lineage>
</organism>
<dbReference type="SUPFAM" id="SSF53649">
    <property type="entry name" value="Alkaline phosphatase-like"/>
    <property type="match status" value="1"/>
</dbReference>
<protein>
    <submittedName>
        <fullName evidence="3">Arylsulfatase</fullName>
    </submittedName>
</protein>
<evidence type="ECO:0000313" key="4">
    <source>
        <dbReference type="Proteomes" id="UP000232145"/>
    </source>
</evidence>
<feature type="transmembrane region" description="Helical" evidence="1">
    <location>
        <begin position="21"/>
        <end position="44"/>
    </location>
</feature>